<dbReference type="SUPFAM" id="SSF52374">
    <property type="entry name" value="Nucleotidylyl transferase"/>
    <property type="match status" value="1"/>
</dbReference>
<name>A0A2J6WFB1_9BACT</name>
<protein>
    <recommendedName>
        <fullName evidence="11">Probable nicotinate-nucleotide adenylyltransferase</fullName>
        <ecNumber evidence="11">2.7.7.18</ecNumber>
    </recommendedName>
    <alternativeName>
        <fullName evidence="11">Deamido-NAD(+) diphosphorylase</fullName>
    </alternativeName>
    <alternativeName>
        <fullName evidence="11">Deamido-NAD(+) pyrophosphorylase</fullName>
    </alternativeName>
    <alternativeName>
        <fullName evidence="11">Nicotinate mononucleotide adenylyltransferase</fullName>
        <shortName evidence="11">NaMN adenylyltransferase</shortName>
    </alternativeName>
</protein>
<comment type="similarity">
    <text evidence="3 11">Belongs to the NadD family.</text>
</comment>
<keyword evidence="8 11" id="KW-0067">ATP-binding</keyword>
<evidence type="ECO:0000256" key="5">
    <source>
        <dbReference type="ARBA" id="ARBA00022679"/>
    </source>
</evidence>
<organism evidence="13 14">
    <name type="scientific">Caldisericum exile</name>
    <dbReference type="NCBI Taxonomy" id="693075"/>
    <lineage>
        <taxon>Bacteria</taxon>
        <taxon>Pseudomonadati</taxon>
        <taxon>Caldisericota/Cryosericota group</taxon>
        <taxon>Caldisericota</taxon>
        <taxon>Caldisericia</taxon>
        <taxon>Caldisericales</taxon>
        <taxon>Caldisericaceae</taxon>
        <taxon>Caldisericum</taxon>
    </lineage>
</organism>
<dbReference type="PANTHER" id="PTHR39321">
    <property type="entry name" value="NICOTINATE-NUCLEOTIDE ADENYLYLTRANSFERASE-RELATED"/>
    <property type="match status" value="1"/>
</dbReference>
<dbReference type="Gene3D" id="3.40.50.620">
    <property type="entry name" value="HUPs"/>
    <property type="match status" value="1"/>
</dbReference>
<feature type="domain" description="Cytidyltransferase-like" evidence="12">
    <location>
        <begin position="15"/>
        <end position="180"/>
    </location>
</feature>
<comment type="caution">
    <text evidence="13">The sequence shown here is derived from an EMBL/GenBank/DDBJ whole genome shotgun (WGS) entry which is preliminary data.</text>
</comment>
<dbReference type="InterPro" id="IPR014729">
    <property type="entry name" value="Rossmann-like_a/b/a_fold"/>
</dbReference>
<dbReference type="NCBIfam" id="TIGR00125">
    <property type="entry name" value="cyt_tran_rel"/>
    <property type="match status" value="1"/>
</dbReference>
<keyword evidence="7 11" id="KW-0547">Nucleotide-binding</keyword>
<accession>A0A2J6WFB1</accession>
<evidence type="ECO:0000259" key="12">
    <source>
        <dbReference type="Pfam" id="PF01467"/>
    </source>
</evidence>
<keyword evidence="9 11" id="KW-0520">NAD</keyword>
<evidence type="ECO:0000256" key="3">
    <source>
        <dbReference type="ARBA" id="ARBA00009014"/>
    </source>
</evidence>
<keyword evidence="6 11" id="KW-0548">Nucleotidyltransferase</keyword>
<dbReference type="NCBIfam" id="TIGR00482">
    <property type="entry name" value="nicotinate (nicotinamide) nucleotide adenylyltransferase"/>
    <property type="match status" value="1"/>
</dbReference>
<reference evidence="13 14" key="1">
    <citation type="submission" date="2018-01" db="EMBL/GenBank/DDBJ databases">
        <title>Metagenomic assembled genomes from two thermal pools in the Uzon Caldera, Kamchatka, Russia.</title>
        <authorList>
            <person name="Wilkins L."/>
            <person name="Ettinger C."/>
        </authorList>
    </citation>
    <scope>NUCLEOTIDE SEQUENCE [LARGE SCALE GENOMIC DNA]</scope>
    <source>
        <strain evidence="13">ZAV-07</strain>
    </source>
</reference>
<dbReference type="HAMAP" id="MF_00244">
    <property type="entry name" value="NaMN_adenylyltr"/>
    <property type="match status" value="1"/>
</dbReference>
<dbReference type="GO" id="GO:0009435">
    <property type="term" value="P:NAD+ biosynthetic process"/>
    <property type="evidence" value="ECO:0007669"/>
    <property type="project" value="UniProtKB-UniRule"/>
</dbReference>
<dbReference type="CDD" id="cd02165">
    <property type="entry name" value="NMNAT"/>
    <property type="match status" value="1"/>
</dbReference>
<evidence type="ECO:0000256" key="1">
    <source>
        <dbReference type="ARBA" id="ARBA00002324"/>
    </source>
</evidence>
<evidence type="ECO:0000256" key="8">
    <source>
        <dbReference type="ARBA" id="ARBA00022840"/>
    </source>
</evidence>
<keyword evidence="4 11" id="KW-0662">Pyridine nucleotide biosynthesis</keyword>
<evidence type="ECO:0000256" key="6">
    <source>
        <dbReference type="ARBA" id="ARBA00022695"/>
    </source>
</evidence>
<dbReference type="RefSeq" id="WP_424587055.1">
    <property type="nucleotide sequence ID" value="NZ_JBNAUB010000040.1"/>
</dbReference>
<dbReference type="Pfam" id="PF01467">
    <property type="entry name" value="CTP_transf_like"/>
    <property type="match status" value="1"/>
</dbReference>
<dbReference type="NCBIfam" id="NF000840">
    <property type="entry name" value="PRK00071.1-3"/>
    <property type="match status" value="1"/>
</dbReference>
<gene>
    <name evidence="11 13" type="primary">nadD</name>
    <name evidence="13" type="ORF">C0189_01600</name>
</gene>
<evidence type="ECO:0000256" key="7">
    <source>
        <dbReference type="ARBA" id="ARBA00022741"/>
    </source>
</evidence>
<dbReference type="GO" id="GO:0005524">
    <property type="term" value="F:ATP binding"/>
    <property type="evidence" value="ECO:0007669"/>
    <property type="project" value="UniProtKB-KW"/>
</dbReference>
<proteinExistence type="inferred from homology"/>
<dbReference type="UniPathway" id="UPA00253">
    <property type="reaction ID" value="UER00332"/>
</dbReference>
<evidence type="ECO:0000256" key="2">
    <source>
        <dbReference type="ARBA" id="ARBA00005019"/>
    </source>
</evidence>
<evidence type="ECO:0000313" key="13">
    <source>
        <dbReference type="EMBL" id="PMP68257.1"/>
    </source>
</evidence>
<evidence type="ECO:0000256" key="10">
    <source>
        <dbReference type="ARBA" id="ARBA00048721"/>
    </source>
</evidence>
<dbReference type="Proteomes" id="UP000237040">
    <property type="component" value="Unassembled WGS sequence"/>
</dbReference>
<comment type="function">
    <text evidence="1 11">Catalyzes the reversible adenylation of nicotinate mononucleotide (NaMN) to nicotinic acid adenine dinucleotide (NaAD).</text>
</comment>
<comment type="catalytic activity">
    <reaction evidence="10 11">
        <text>nicotinate beta-D-ribonucleotide + ATP + H(+) = deamido-NAD(+) + diphosphate</text>
        <dbReference type="Rhea" id="RHEA:22860"/>
        <dbReference type="ChEBI" id="CHEBI:15378"/>
        <dbReference type="ChEBI" id="CHEBI:30616"/>
        <dbReference type="ChEBI" id="CHEBI:33019"/>
        <dbReference type="ChEBI" id="CHEBI:57502"/>
        <dbReference type="ChEBI" id="CHEBI:58437"/>
        <dbReference type="EC" id="2.7.7.18"/>
    </reaction>
</comment>
<dbReference type="EMBL" id="PNIL01000024">
    <property type="protein sequence ID" value="PMP68257.1"/>
    <property type="molecule type" value="Genomic_DNA"/>
</dbReference>
<dbReference type="EC" id="2.7.7.18" evidence="11"/>
<evidence type="ECO:0000313" key="14">
    <source>
        <dbReference type="Proteomes" id="UP000237040"/>
    </source>
</evidence>
<evidence type="ECO:0000256" key="11">
    <source>
        <dbReference type="HAMAP-Rule" id="MF_00244"/>
    </source>
</evidence>
<dbReference type="InterPro" id="IPR005248">
    <property type="entry name" value="NadD/NMNAT"/>
</dbReference>
<dbReference type="PANTHER" id="PTHR39321:SF3">
    <property type="entry name" value="PHOSPHOPANTETHEINE ADENYLYLTRANSFERASE"/>
    <property type="match status" value="1"/>
</dbReference>
<dbReference type="GO" id="GO:0004515">
    <property type="term" value="F:nicotinate-nucleotide adenylyltransferase activity"/>
    <property type="evidence" value="ECO:0007669"/>
    <property type="project" value="UniProtKB-UniRule"/>
</dbReference>
<comment type="pathway">
    <text evidence="2 11">Cofactor biosynthesis; NAD(+) biosynthesis; deamido-NAD(+) from nicotinate D-ribonucleotide: step 1/1.</text>
</comment>
<keyword evidence="5 11" id="KW-0808">Transferase</keyword>
<dbReference type="InterPro" id="IPR004821">
    <property type="entry name" value="Cyt_trans-like"/>
</dbReference>
<dbReference type="AlphaFoldDB" id="A0A2J6WFB1"/>
<evidence type="ECO:0000256" key="4">
    <source>
        <dbReference type="ARBA" id="ARBA00022642"/>
    </source>
</evidence>
<evidence type="ECO:0000256" key="9">
    <source>
        <dbReference type="ARBA" id="ARBA00023027"/>
    </source>
</evidence>
<sequence length="212" mass="24706">MEANHSSTTKIRIALYGGAFNPIHIGHLFVAKEATYLFGLERVIFIPTGNPVFAKKDLLDKNIRYNLVKMAIKNEDHFEVSDFEIKRPEPSYYIDTLKHFTQDNVEVFSIIGEDAFLKITLWKDYEEVLRNSYFIVAKRLNDDFLTLREFVSENLNGFKDKIFTLSHPLFSISSTLVRERIKNGLSITYLVPKEVELEILRNNYYRRLSSLG</sequence>